<gene>
    <name evidence="2" type="ORF">QRT03_19335</name>
</gene>
<feature type="transmembrane region" description="Helical" evidence="1">
    <location>
        <begin position="265"/>
        <end position="284"/>
    </location>
</feature>
<organism evidence="2 3">
    <name type="scientific">Actinomycetospora termitidis</name>
    <dbReference type="NCBI Taxonomy" id="3053470"/>
    <lineage>
        <taxon>Bacteria</taxon>
        <taxon>Bacillati</taxon>
        <taxon>Actinomycetota</taxon>
        <taxon>Actinomycetes</taxon>
        <taxon>Pseudonocardiales</taxon>
        <taxon>Pseudonocardiaceae</taxon>
        <taxon>Actinomycetospora</taxon>
    </lineage>
</organism>
<evidence type="ECO:0000313" key="3">
    <source>
        <dbReference type="Proteomes" id="UP001231924"/>
    </source>
</evidence>
<feature type="transmembrane region" description="Helical" evidence="1">
    <location>
        <begin position="27"/>
        <end position="44"/>
    </location>
</feature>
<keyword evidence="1" id="KW-0812">Transmembrane</keyword>
<reference evidence="2 3" key="1">
    <citation type="submission" date="2023-06" db="EMBL/GenBank/DDBJ databases">
        <title>Actinomycetospora Odt1-22.</title>
        <authorList>
            <person name="Supong K."/>
        </authorList>
    </citation>
    <scope>NUCLEOTIDE SEQUENCE [LARGE SCALE GENOMIC DNA]</scope>
    <source>
        <strain evidence="2 3">Odt1-22</strain>
    </source>
</reference>
<dbReference type="EMBL" id="JASVWF010000004">
    <property type="protein sequence ID" value="MDL5158132.1"/>
    <property type="molecule type" value="Genomic_DNA"/>
</dbReference>
<accession>A0ABT7ME31</accession>
<proteinExistence type="predicted"/>
<feature type="transmembrane region" description="Helical" evidence="1">
    <location>
        <begin position="304"/>
        <end position="327"/>
    </location>
</feature>
<evidence type="ECO:0000313" key="2">
    <source>
        <dbReference type="EMBL" id="MDL5158132.1"/>
    </source>
</evidence>
<evidence type="ECO:0008006" key="4">
    <source>
        <dbReference type="Google" id="ProtNLM"/>
    </source>
</evidence>
<sequence length="407" mass="41244">MTPGALALGAVLAVVSTFPAMELGGPPAVVAVYVLLGAAALAVPHVRVPRWVLPGLVAVVAVGLVAAFVVGPPSWVPGVGSDRADALDVALSRLAGGLYPWTGVTYLGNPITPLPGSLVLAAPFWAVTGHAAGQNVAWTLALLPVLNGGWRLRRVPTLLWVLVVITPEVLREYLVGDDLVTSVVPAVAAAAWVLRARSIPFLTAGAVALGVATCTRPHLALVVVIVAVGVALRAGDGSKASLLAPSASNDASLPDEGGVSVRHGLLVGGVAALTWAALIVPFLLGGAERFSPLHVGAKVTGERGLHLGIVVIALAALGLLVALLVRLRPTSDAALGWCAAAVLVAPTVLSAGFWLLVTGSVWQADLTLGAGAIPFAAWALARSRGEDPSALVARGVPSRRRRRAVGA</sequence>
<name>A0ABT7ME31_9PSEU</name>
<feature type="transmembrane region" description="Helical" evidence="1">
    <location>
        <begin position="51"/>
        <end position="71"/>
    </location>
</feature>
<feature type="transmembrane region" description="Helical" evidence="1">
    <location>
        <begin position="362"/>
        <end position="381"/>
    </location>
</feature>
<feature type="transmembrane region" description="Helical" evidence="1">
    <location>
        <begin position="124"/>
        <end position="146"/>
    </location>
</feature>
<dbReference type="RefSeq" id="WP_286054654.1">
    <property type="nucleotide sequence ID" value="NZ_JASVWF010000004.1"/>
</dbReference>
<keyword evidence="1" id="KW-0472">Membrane</keyword>
<comment type="caution">
    <text evidence="2">The sequence shown here is derived from an EMBL/GenBank/DDBJ whole genome shotgun (WGS) entry which is preliminary data.</text>
</comment>
<keyword evidence="1" id="KW-1133">Transmembrane helix</keyword>
<keyword evidence="3" id="KW-1185">Reference proteome</keyword>
<dbReference type="Proteomes" id="UP001231924">
    <property type="component" value="Unassembled WGS sequence"/>
</dbReference>
<evidence type="ECO:0000256" key="1">
    <source>
        <dbReference type="SAM" id="Phobius"/>
    </source>
</evidence>
<protein>
    <recommendedName>
        <fullName evidence="4">Integral membrane protein</fullName>
    </recommendedName>
</protein>
<feature type="transmembrane region" description="Helical" evidence="1">
    <location>
        <begin position="334"/>
        <end position="356"/>
    </location>
</feature>